<dbReference type="PROSITE" id="PS50943">
    <property type="entry name" value="HTH_CROC1"/>
    <property type="match status" value="1"/>
</dbReference>
<dbReference type="PANTHER" id="PTHR46558">
    <property type="entry name" value="TRACRIPTIONAL REGULATORY PROTEIN-RELATED-RELATED"/>
    <property type="match status" value="1"/>
</dbReference>
<evidence type="ECO:0000259" key="2">
    <source>
        <dbReference type="PROSITE" id="PS50943"/>
    </source>
</evidence>
<keyword evidence="4" id="KW-1185">Reference proteome</keyword>
<dbReference type="PANTHER" id="PTHR46558:SF4">
    <property type="entry name" value="DNA-BIDING PHAGE PROTEIN"/>
    <property type="match status" value="1"/>
</dbReference>
<evidence type="ECO:0000313" key="3">
    <source>
        <dbReference type="EMBL" id="QIF95404.1"/>
    </source>
</evidence>
<dbReference type="AlphaFoldDB" id="A0A6G6SKY8"/>
<proteinExistence type="predicted"/>
<keyword evidence="1" id="KW-0238">DNA-binding</keyword>
<dbReference type="GO" id="GO:0003677">
    <property type="term" value="F:DNA binding"/>
    <property type="evidence" value="ECO:0007669"/>
    <property type="project" value="UniProtKB-KW"/>
</dbReference>
<reference evidence="3 4" key="1">
    <citation type="submission" date="2020-01" db="EMBL/GenBank/DDBJ databases">
        <title>The genomic epidemiology of tigecycline resistance gene tet(X) variants in a swine farm in China.</title>
        <authorList>
            <person name="Peng K."/>
            <person name="Li R."/>
        </authorList>
    </citation>
    <scope>NUCLEOTIDE SEQUENCE [LARGE SCALE GENOMIC DNA]</scope>
    <source>
        <strain evidence="3 4">ZN3</strain>
    </source>
</reference>
<dbReference type="SMART" id="SM00530">
    <property type="entry name" value="HTH_XRE"/>
    <property type="match status" value="1"/>
</dbReference>
<dbReference type="Proteomes" id="UP000503287">
    <property type="component" value="Chromosome"/>
</dbReference>
<evidence type="ECO:0000313" key="4">
    <source>
        <dbReference type="Proteomes" id="UP000503287"/>
    </source>
</evidence>
<evidence type="ECO:0000256" key="1">
    <source>
        <dbReference type="ARBA" id="ARBA00023125"/>
    </source>
</evidence>
<dbReference type="SUPFAM" id="SSF47413">
    <property type="entry name" value="lambda repressor-like DNA-binding domains"/>
    <property type="match status" value="1"/>
</dbReference>
<accession>A0A6G6SKY8</accession>
<name>A0A6G6SKY8_PROVU</name>
<dbReference type="Gene3D" id="1.10.260.40">
    <property type="entry name" value="lambda repressor-like DNA-binding domains"/>
    <property type="match status" value="1"/>
</dbReference>
<protein>
    <submittedName>
        <fullName evidence="3">Helix-turn-helix domain-containing protein</fullName>
    </submittedName>
</protein>
<organism evidence="3 4">
    <name type="scientific">Proteus vulgaris</name>
    <dbReference type="NCBI Taxonomy" id="585"/>
    <lineage>
        <taxon>Bacteria</taxon>
        <taxon>Pseudomonadati</taxon>
        <taxon>Pseudomonadota</taxon>
        <taxon>Gammaproteobacteria</taxon>
        <taxon>Enterobacterales</taxon>
        <taxon>Morganellaceae</taxon>
        <taxon>Proteus</taxon>
    </lineage>
</organism>
<dbReference type="EMBL" id="CP047344">
    <property type="protein sequence ID" value="QIF95404.1"/>
    <property type="molecule type" value="Genomic_DNA"/>
</dbReference>
<dbReference type="InterPro" id="IPR010982">
    <property type="entry name" value="Lambda_DNA-bd_dom_sf"/>
</dbReference>
<sequence>MNDLDTKVGLFFKKVRKEKKLSGRELAKIISVSQQQISRYENGKNSMSLSLINKLLIIFDKSWDDLNREVISNYNEKVTNTQLKKRDHEFSGNIISQLN</sequence>
<dbReference type="InterPro" id="IPR001387">
    <property type="entry name" value="Cro/C1-type_HTH"/>
</dbReference>
<dbReference type="CDD" id="cd00093">
    <property type="entry name" value="HTH_XRE"/>
    <property type="match status" value="1"/>
</dbReference>
<feature type="domain" description="HTH cro/C1-type" evidence="2">
    <location>
        <begin position="12"/>
        <end position="66"/>
    </location>
</feature>
<gene>
    <name evidence="3" type="ORF">GTH24_16575</name>
</gene>
<dbReference type="Pfam" id="PF01381">
    <property type="entry name" value="HTH_3"/>
    <property type="match status" value="1"/>
</dbReference>
<dbReference type="RefSeq" id="WP_164526726.1">
    <property type="nucleotide sequence ID" value="NZ_CP047344.1"/>
</dbReference>